<dbReference type="EMBL" id="VIKT02000007">
    <property type="protein sequence ID" value="NHF62668.1"/>
    <property type="molecule type" value="Genomic_DNA"/>
</dbReference>
<feature type="transmembrane region" description="Helical" evidence="2">
    <location>
        <begin position="12"/>
        <end position="33"/>
    </location>
</feature>
<keyword evidence="4" id="KW-1185">Reference proteome</keyword>
<gene>
    <name evidence="3" type="ORF">FK219_005360</name>
</gene>
<sequence>MIEGLSINGLWPAGLLVAVAVVLLTILAVRFVGGGGSKWHGPSHHDDRSQGRDHPTDPGHALEDADTRAELPIKTSHPIRGKNENRVLSRPTPASASASAPASTMAVLPQNHHPTGEPKQNQGKANVS</sequence>
<feature type="compositionally biased region" description="Basic and acidic residues" evidence="1">
    <location>
        <begin position="43"/>
        <end position="71"/>
    </location>
</feature>
<evidence type="ECO:0000256" key="1">
    <source>
        <dbReference type="SAM" id="MobiDB-lite"/>
    </source>
</evidence>
<name>A0A9E5JUH3_9MICO</name>
<keyword evidence="2" id="KW-0812">Transmembrane</keyword>
<reference evidence="3 4" key="1">
    <citation type="submission" date="2019-06" db="EMBL/GenBank/DDBJ databases">
        <authorList>
            <person name="De-Chao Zhang Q."/>
        </authorList>
    </citation>
    <scope>NUCLEOTIDE SEQUENCE [LARGE SCALE GENOMIC DNA]</scope>
    <source>
        <strain evidence="3 4">KN1116</strain>
    </source>
</reference>
<evidence type="ECO:0000256" key="2">
    <source>
        <dbReference type="SAM" id="Phobius"/>
    </source>
</evidence>
<keyword evidence="2" id="KW-0472">Membrane</keyword>
<feature type="region of interest" description="Disordered" evidence="1">
    <location>
        <begin position="35"/>
        <end position="128"/>
    </location>
</feature>
<organism evidence="3 4">
    <name type="scientific">Microcella pacifica</name>
    <dbReference type="NCBI Taxonomy" id="2591847"/>
    <lineage>
        <taxon>Bacteria</taxon>
        <taxon>Bacillati</taxon>
        <taxon>Actinomycetota</taxon>
        <taxon>Actinomycetes</taxon>
        <taxon>Micrococcales</taxon>
        <taxon>Microbacteriaceae</taxon>
        <taxon>Microcella</taxon>
    </lineage>
</organism>
<proteinExistence type="predicted"/>
<dbReference type="OrthoDB" id="9889970at2"/>
<feature type="compositionally biased region" description="Polar residues" evidence="1">
    <location>
        <begin position="118"/>
        <end position="128"/>
    </location>
</feature>
<feature type="compositionally biased region" description="Low complexity" evidence="1">
    <location>
        <begin position="89"/>
        <end position="104"/>
    </location>
</feature>
<keyword evidence="2" id="KW-1133">Transmembrane helix</keyword>
<comment type="caution">
    <text evidence="3">The sequence shown here is derived from an EMBL/GenBank/DDBJ whole genome shotgun (WGS) entry which is preliminary data.</text>
</comment>
<dbReference type="AlphaFoldDB" id="A0A9E5JUH3"/>
<evidence type="ECO:0000313" key="4">
    <source>
        <dbReference type="Proteomes" id="UP000818266"/>
    </source>
</evidence>
<protein>
    <submittedName>
        <fullName evidence="3">Uncharacterized protein</fullName>
    </submittedName>
</protein>
<evidence type="ECO:0000313" key="3">
    <source>
        <dbReference type="EMBL" id="NHF62668.1"/>
    </source>
</evidence>
<dbReference type="RefSeq" id="WP_152583277.1">
    <property type="nucleotide sequence ID" value="NZ_VIKT02000007.1"/>
</dbReference>
<accession>A0A9E5JUH3</accession>
<dbReference type="Proteomes" id="UP000818266">
    <property type="component" value="Unassembled WGS sequence"/>
</dbReference>
<reference evidence="3 4" key="2">
    <citation type="submission" date="2020-03" db="EMBL/GenBank/DDBJ databases">
        <title>Chryseoglobus sp. isolated from a deep-sea seamount.</title>
        <authorList>
            <person name="Zhang D.-C."/>
        </authorList>
    </citation>
    <scope>NUCLEOTIDE SEQUENCE [LARGE SCALE GENOMIC DNA]</scope>
    <source>
        <strain evidence="3 4">KN1116</strain>
    </source>
</reference>